<dbReference type="PROSITE" id="PS51257">
    <property type="entry name" value="PROKAR_LIPOPROTEIN"/>
    <property type="match status" value="1"/>
</dbReference>
<dbReference type="EMBL" id="JPIU01000038">
    <property type="protein sequence ID" value="KIO44897.1"/>
    <property type="molecule type" value="Genomic_DNA"/>
</dbReference>
<gene>
    <name evidence="3" type="ORF">BA92_07715</name>
    <name evidence="2" type="ORF">IE90_13315</name>
</gene>
<evidence type="ECO:0000256" key="1">
    <source>
        <dbReference type="SAM" id="Coils"/>
    </source>
</evidence>
<name>A0A0C3NFL1_9PORP</name>
<dbReference type="EMBL" id="JPIT01000032">
    <property type="protein sequence ID" value="KIO43181.1"/>
    <property type="molecule type" value="Genomic_DNA"/>
</dbReference>
<sequence>MKKIQIHMIIPFVMLLIVGCGESYFDINQNPNSAAEANMTPNLILPSAMNRVGVLTAATQPSTDYTQLNGANGNYQQWMGYYARCAGTYGPNTDLEAFQLSATFNQGVWHDWMDVLKDFDVMEKSAVARGEKAYEAIAKIMKAIGFMTLVDQYNNIPYTHCFDITNYMLTPYDKAEDIYKDLLEQLAKADELLKTAEQGENYDIGRADVVFKGDLKMWRKLGNTQRLRMLMHEADFLGAAALKTEADKIVANGAGFLGEGETAAAHLTYSADKGKQNPFWNTYRENDQGVADAFFRANNFFLNLLRDNGDIRYTYFYSKAKTPTGGEYYIGFDFGVVDNSLPDGAHSSMVSGPGIAKSVDMPQWFLPSFESLFLQAEAIQRGALAGDAQKVYEKAVTESFVWLGVEDAAEVADKYLHPTEPTDTKFAEWDSHPDKLRLIYLQKYIAMYGINGAESWTDYRRTGVPDIPRSKHPSVGNNRIPYRLIYPTTEYQFNNKNATAQGTINPQANKIFWDKN</sequence>
<dbReference type="Proteomes" id="UP000031937">
    <property type="component" value="Unassembled WGS sequence"/>
</dbReference>
<keyword evidence="5" id="KW-1185">Reference proteome</keyword>
<organism evidence="3 5">
    <name type="scientific">Sanguibacteroides justesenii</name>
    <dbReference type="NCBI Taxonomy" id="1547597"/>
    <lineage>
        <taxon>Bacteria</taxon>
        <taxon>Pseudomonadati</taxon>
        <taxon>Bacteroidota</taxon>
        <taxon>Bacteroidia</taxon>
        <taxon>Bacteroidales</taxon>
        <taxon>Porphyromonadaceae</taxon>
        <taxon>Sanguibacteroides</taxon>
    </lineage>
</organism>
<dbReference type="Gene3D" id="1.25.40.390">
    <property type="match status" value="1"/>
</dbReference>
<protein>
    <submittedName>
        <fullName evidence="3">Uncharacterized protein</fullName>
    </submittedName>
</protein>
<keyword evidence="1" id="KW-0175">Coiled coil</keyword>
<proteinExistence type="predicted"/>
<feature type="coiled-coil region" evidence="1">
    <location>
        <begin position="172"/>
        <end position="199"/>
    </location>
</feature>
<reference evidence="3 5" key="1">
    <citation type="submission" date="2014-07" db="EMBL/GenBank/DDBJ databases">
        <title>Porphyromonadaceae bacterium OUH 308042 = ATCC BAA-2681 = DSM 28342 draft genome.</title>
        <authorList>
            <person name="Sydenham T.V."/>
            <person name="Hasman H."/>
            <person name="Justensen U.S."/>
        </authorList>
    </citation>
    <scope>NUCLEOTIDE SEQUENCE [LARGE SCALE GENOMIC DNA]</scope>
    <source>
        <strain evidence="3 5">OUH 308042</strain>
    </source>
</reference>
<accession>A0A0C3NFL1</accession>
<dbReference type="Pfam" id="PF12771">
    <property type="entry name" value="SusD-like_2"/>
    <property type="match status" value="1"/>
</dbReference>
<evidence type="ECO:0000313" key="5">
    <source>
        <dbReference type="Proteomes" id="UP000031980"/>
    </source>
</evidence>
<dbReference type="InterPro" id="IPR041662">
    <property type="entry name" value="SusD-like_2"/>
</dbReference>
<dbReference type="Proteomes" id="UP000031980">
    <property type="component" value="Unassembled WGS sequence"/>
</dbReference>
<evidence type="ECO:0000313" key="2">
    <source>
        <dbReference type="EMBL" id="KIO43181.1"/>
    </source>
</evidence>
<dbReference type="AlphaFoldDB" id="A0A0C3NFL1"/>
<evidence type="ECO:0000313" key="3">
    <source>
        <dbReference type="EMBL" id="KIO44897.1"/>
    </source>
</evidence>
<evidence type="ECO:0000313" key="4">
    <source>
        <dbReference type="Proteomes" id="UP000031937"/>
    </source>
</evidence>
<dbReference type="InterPro" id="IPR011990">
    <property type="entry name" value="TPR-like_helical_dom_sf"/>
</dbReference>
<reference evidence="2 4" key="2">
    <citation type="submission" date="2014-07" db="EMBL/GenBank/DDBJ databases">
        <title>Porphyromonadaceae bacterium OUH 334697 = ATCC BAA-2682 = DSM 28341 draft genome.</title>
        <authorList>
            <person name="Sydenham T.V."/>
            <person name="Hasman H."/>
            <person name="Justesen U.S."/>
        </authorList>
    </citation>
    <scope>NUCLEOTIDE SEQUENCE [LARGE SCALE GENOMIC DNA]</scope>
    <source>
        <strain evidence="2 4">OUH 334697</strain>
    </source>
</reference>
<dbReference type="OrthoDB" id="1109828at2"/>
<comment type="caution">
    <text evidence="3">The sequence shown here is derived from an EMBL/GenBank/DDBJ whole genome shotgun (WGS) entry which is preliminary data.</text>
</comment>
<dbReference type="RefSeq" id="WP_041504295.1">
    <property type="nucleotide sequence ID" value="NZ_JPIT01000032.1"/>
</dbReference>
<dbReference type="SUPFAM" id="SSF48452">
    <property type="entry name" value="TPR-like"/>
    <property type="match status" value="1"/>
</dbReference>